<dbReference type="InterPro" id="IPR039420">
    <property type="entry name" value="WalR-like"/>
</dbReference>
<accession>A0A2R4VR32</accession>
<organism evidence="12 13">
    <name type="scientific">Azospirillum humicireducens</name>
    <dbReference type="NCBI Taxonomy" id="1226968"/>
    <lineage>
        <taxon>Bacteria</taxon>
        <taxon>Pseudomonadati</taxon>
        <taxon>Pseudomonadota</taxon>
        <taxon>Alphaproteobacteria</taxon>
        <taxon>Rhodospirillales</taxon>
        <taxon>Azospirillaceae</taxon>
        <taxon>Azospirillum</taxon>
    </lineage>
</organism>
<dbReference type="Gene3D" id="3.40.50.2300">
    <property type="match status" value="1"/>
</dbReference>
<feature type="domain" description="OmpR/PhoB-type" evidence="11">
    <location>
        <begin position="124"/>
        <end position="218"/>
    </location>
</feature>
<dbReference type="GO" id="GO:0000156">
    <property type="term" value="F:phosphorelay response regulator activity"/>
    <property type="evidence" value="ECO:0007669"/>
    <property type="project" value="TreeGrafter"/>
</dbReference>
<dbReference type="EMBL" id="CP028902">
    <property type="protein sequence ID" value="AWB06885.1"/>
    <property type="molecule type" value="Genomic_DNA"/>
</dbReference>
<dbReference type="InterPro" id="IPR011006">
    <property type="entry name" value="CheY-like_superfamily"/>
</dbReference>
<reference evidence="12 13" key="1">
    <citation type="submission" date="2018-04" db="EMBL/GenBank/DDBJ databases">
        <title>Complete genome sequence of the nitrogen-fixing bacterium Azospirillum humicireducens type strain SgZ-5.</title>
        <authorList>
            <person name="Yu Z."/>
        </authorList>
    </citation>
    <scope>NUCLEOTIDE SEQUENCE [LARGE SCALE GENOMIC DNA]</scope>
    <source>
        <strain evidence="12 13">SgZ-5</strain>
        <plasmid evidence="12 13">pYZ1</plasmid>
    </source>
</reference>
<dbReference type="GO" id="GO:0006355">
    <property type="term" value="P:regulation of DNA-templated transcription"/>
    <property type="evidence" value="ECO:0007669"/>
    <property type="project" value="InterPro"/>
</dbReference>
<keyword evidence="4" id="KW-0902">Two-component regulatory system</keyword>
<evidence type="ECO:0000256" key="2">
    <source>
        <dbReference type="ARBA" id="ARBA00022490"/>
    </source>
</evidence>
<dbReference type="PANTHER" id="PTHR48111:SF35">
    <property type="entry name" value="TRANSCRIPTIONAL REGULATORY PROTEIN QSEB"/>
    <property type="match status" value="1"/>
</dbReference>
<dbReference type="Gene3D" id="6.10.250.690">
    <property type="match status" value="1"/>
</dbReference>
<dbReference type="Proteomes" id="UP000077405">
    <property type="component" value="Plasmid pYZ1"/>
</dbReference>
<dbReference type="InterPro" id="IPR001789">
    <property type="entry name" value="Sig_transdc_resp-reg_receiver"/>
</dbReference>
<evidence type="ECO:0000313" key="12">
    <source>
        <dbReference type="EMBL" id="AWB06885.1"/>
    </source>
</evidence>
<evidence type="ECO:0000256" key="7">
    <source>
        <dbReference type="ARBA" id="ARBA00023163"/>
    </source>
</evidence>
<dbReference type="GO" id="GO:0000976">
    <property type="term" value="F:transcription cis-regulatory region binding"/>
    <property type="evidence" value="ECO:0007669"/>
    <property type="project" value="TreeGrafter"/>
</dbReference>
<feature type="domain" description="Response regulatory" evidence="10">
    <location>
        <begin position="2"/>
        <end position="116"/>
    </location>
</feature>
<keyword evidence="7" id="KW-0804">Transcription</keyword>
<proteinExistence type="predicted"/>
<dbReference type="InterPro" id="IPR001867">
    <property type="entry name" value="OmpR/PhoB-type_DNA-bd"/>
</dbReference>
<evidence type="ECO:0000256" key="4">
    <source>
        <dbReference type="ARBA" id="ARBA00023012"/>
    </source>
</evidence>
<dbReference type="SUPFAM" id="SSF46894">
    <property type="entry name" value="C-terminal effector domain of the bipartite response regulators"/>
    <property type="match status" value="1"/>
</dbReference>
<dbReference type="SMART" id="SM00862">
    <property type="entry name" value="Trans_reg_C"/>
    <property type="match status" value="1"/>
</dbReference>
<dbReference type="PROSITE" id="PS50110">
    <property type="entry name" value="RESPONSE_REGULATORY"/>
    <property type="match status" value="1"/>
</dbReference>
<evidence type="ECO:0000256" key="1">
    <source>
        <dbReference type="ARBA" id="ARBA00004496"/>
    </source>
</evidence>
<geneLocation type="plasmid" evidence="12 13">
    <name>pYZ1</name>
</geneLocation>
<gene>
    <name evidence="12" type="ORF">A6A40_17710</name>
</gene>
<keyword evidence="3 8" id="KW-0597">Phosphoprotein</keyword>
<dbReference type="RefSeq" id="WP_108547189.1">
    <property type="nucleotide sequence ID" value="NZ_CP028902.1"/>
</dbReference>
<feature type="modified residue" description="4-aspartylphosphate" evidence="8">
    <location>
        <position position="51"/>
    </location>
</feature>
<dbReference type="AlphaFoldDB" id="A0A2R4VR32"/>
<keyword evidence="2" id="KW-0963">Cytoplasm</keyword>
<feature type="DNA-binding region" description="OmpR/PhoB-type" evidence="9">
    <location>
        <begin position="124"/>
        <end position="218"/>
    </location>
</feature>
<dbReference type="InterPro" id="IPR016032">
    <property type="entry name" value="Sig_transdc_resp-reg_C-effctor"/>
</dbReference>
<name>A0A2R4VR32_9PROT</name>
<dbReference type="Gene3D" id="1.10.10.10">
    <property type="entry name" value="Winged helix-like DNA-binding domain superfamily/Winged helix DNA-binding domain"/>
    <property type="match status" value="1"/>
</dbReference>
<dbReference type="SMART" id="SM00448">
    <property type="entry name" value="REC"/>
    <property type="match status" value="1"/>
</dbReference>
<evidence type="ECO:0000259" key="11">
    <source>
        <dbReference type="PROSITE" id="PS51755"/>
    </source>
</evidence>
<evidence type="ECO:0000256" key="5">
    <source>
        <dbReference type="ARBA" id="ARBA00023015"/>
    </source>
</evidence>
<dbReference type="Pfam" id="PF00486">
    <property type="entry name" value="Trans_reg_C"/>
    <property type="match status" value="1"/>
</dbReference>
<dbReference type="OrthoDB" id="9802426at2"/>
<dbReference type="Pfam" id="PF00072">
    <property type="entry name" value="Response_reg"/>
    <property type="match status" value="1"/>
</dbReference>
<dbReference type="PROSITE" id="PS51755">
    <property type="entry name" value="OMPR_PHOB"/>
    <property type="match status" value="1"/>
</dbReference>
<dbReference type="GO" id="GO:0032993">
    <property type="term" value="C:protein-DNA complex"/>
    <property type="evidence" value="ECO:0007669"/>
    <property type="project" value="TreeGrafter"/>
</dbReference>
<dbReference type="InterPro" id="IPR036388">
    <property type="entry name" value="WH-like_DNA-bd_sf"/>
</dbReference>
<dbReference type="PANTHER" id="PTHR48111">
    <property type="entry name" value="REGULATOR OF RPOS"/>
    <property type="match status" value="1"/>
</dbReference>
<dbReference type="CDD" id="cd00383">
    <property type="entry name" value="trans_reg_C"/>
    <property type="match status" value="1"/>
</dbReference>
<protein>
    <submittedName>
        <fullName evidence="12">DNA-binding response regulator</fullName>
    </submittedName>
</protein>
<dbReference type="KEGG" id="ahu:A6A40_17710"/>
<comment type="subcellular location">
    <subcellularLocation>
        <location evidence="1">Cytoplasm</location>
    </subcellularLocation>
</comment>
<sequence length="219" mass="24930">MRILLIEDDPLIGDAIRARLTRNGMTVDWLEDAAGLDGITTLDGFDLLILDLGLPDRDGLDILRERRADGQKVPILILSARYELDSRVRGLDLGADDYLVKPFEMDELMARCRALARRRGNHVSKLRQYRNLRIDPTSFTVQRGNESITLTPKVFALLLRFIDNQGRVLTRNALEEHLYGWNGEAESNTLEVFVSQIRRKLGADLIQTIRGVGYMLPRE</sequence>
<evidence type="ECO:0000256" key="9">
    <source>
        <dbReference type="PROSITE-ProRule" id="PRU01091"/>
    </source>
</evidence>
<keyword evidence="12" id="KW-0614">Plasmid</keyword>
<dbReference type="GO" id="GO:0005829">
    <property type="term" value="C:cytosol"/>
    <property type="evidence" value="ECO:0007669"/>
    <property type="project" value="TreeGrafter"/>
</dbReference>
<dbReference type="SUPFAM" id="SSF52172">
    <property type="entry name" value="CheY-like"/>
    <property type="match status" value="1"/>
</dbReference>
<dbReference type="FunFam" id="3.40.50.2300:FF:000002">
    <property type="entry name" value="DNA-binding response regulator PhoP"/>
    <property type="match status" value="1"/>
</dbReference>
<evidence type="ECO:0000256" key="6">
    <source>
        <dbReference type="ARBA" id="ARBA00023125"/>
    </source>
</evidence>
<keyword evidence="5" id="KW-0805">Transcription regulation</keyword>
<evidence type="ECO:0000313" key="13">
    <source>
        <dbReference type="Proteomes" id="UP000077405"/>
    </source>
</evidence>
<evidence type="ECO:0000259" key="10">
    <source>
        <dbReference type="PROSITE" id="PS50110"/>
    </source>
</evidence>
<evidence type="ECO:0000256" key="3">
    <source>
        <dbReference type="ARBA" id="ARBA00022553"/>
    </source>
</evidence>
<keyword evidence="6 9" id="KW-0238">DNA-binding</keyword>
<evidence type="ECO:0000256" key="8">
    <source>
        <dbReference type="PROSITE-ProRule" id="PRU00169"/>
    </source>
</evidence>
<keyword evidence="13" id="KW-1185">Reference proteome</keyword>